<dbReference type="GO" id="GO:0071555">
    <property type="term" value="P:cell wall organization"/>
    <property type="evidence" value="ECO:0007669"/>
    <property type="project" value="UniProtKB-KW"/>
</dbReference>
<feature type="chain" id="PRO_5040876685" evidence="10">
    <location>
        <begin position="29"/>
        <end position="419"/>
    </location>
</feature>
<reference evidence="11" key="1">
    <citation type="submission" date="2022-08" db="EMBL/GenBank/DDBJ databases">
        <title>A Global Phylogenomic Analysis of the Shiitake Genus Lentinula.</title>
        <authorList>
            <consortium name="DOE Joint Genome Institute"/>
            <person name="Sierra-Patev S."/>
            <person name="Min B."/>
            <person name="Naranjo-Ortiz M."/>
            <person name="Looney B."/>
            <person name="Konkel Z."/>
            <person name="Slot J.C."/>
            <person name="Sakamoto Y."/>
            <person name="Steenwyk J.L."/>
            <person name="Rokas A."/>
            <person name="Carro J."/>
            <person name="Camarero S."/>
            <person name="Ferreira P."/>
            <person name="Molpeceres G."/>
            <person name="Ruiz-Duenas F.J."/>
            <person name="Serrano A."/>
            <person name="Henrissat B."/>
            <person name="Drula E."/>
            <person name="Hughes K.W."/>
            <person name="Mata J.L."/>
            <person name="Ishikawa N.K."/>
            <person name="Vargas-Isla R."/>
            <person name="Ushijima S."/>
            <person name="Smith C.A."/>
            <person name="Ahrendt S."/>
            <person name="Andreopoulos W."/>
            <person name="He G."/>
            <person name="Labutti K."/>
            <person name="Lipzen A."/>
            <person name="Ng V."/>
            <person name="Riley R."/>
            <person name="Sandor L."/>
            <person name="Barry K."/>
            <person name="Martinez A.T."/>
            <person name="Xiao Y."/>
            <person name="Gibbons J.G."/>
            <person name="Terashima K."/>
            <person name="Grigoriev I.V."/>
            <person name="Hibbett D.S."/>
        </authorList>
    </citation>
    <scope>NUCLEOTIDE SEQUENCE</scope>
    <source>
        <strain evidence="11">JLM2183</strain>
    </source>
</reference>
<keyword evidence="6" id="KW-0325">Glycoprotein</keyword>
<evidence type="ECO:0000256" key="6">
    <source>
        <dbReference type="ARBA" id="ARBA00023180"/>
    </source>
</evidence>
<evidence type="ECO:0000256" key="3">
    <source>
        <dbReference type="ARBA" id="ARBA00022525"/>
    </source>
</evidence>
<dbReference type="Gene3D" id="2.160.20.10">
    <property type="entry name" value="Single-stranded right-handed beta-helix, Pectin lyase-like"/>
    <property type="match status" value="1"/>
</dbReference>
<name>A0A9W9AWG1_9AGAR</name>
<comment type="similarity">
    <text evidence="2 9">Belongs to the glycosyl hydrolase 28 family.</text>
</comment>
<proteinExistence type="inferred from homology"/>
<dbReference type="GO" id="GO:0004650">
    <property type="term" value="F:polygalacturonase activity"/>
    <property type="evidence" value="ECO:0007669"/>
    <property type="project" value="InterPro"/>
</dbReference>
<accession>A0A9W9AWG1</accession>
<feature type="signal peptide" evidence="10">
    <location>
        <begin position="1"/>
        <end position="28"/>
    </location>
</feature>
<dbReference type="PANTHER" id="PTHR31736:SF8">
    <property type="entry name" value="PUTATIVE (AFU_ORTHOLOGUE AFUA_7G06410)-RELATED"/>
    <property type="match status" value="1"/>
</dbReference>
<comment type="caution">
    <text evidence="11">The sequence shown here is derived from an EMBL/GenBank/DDBJ whole genome shotgun (WGS) entry which is preliminary data.</text>
</comment>
<dbReference type="InterPro" id="IPR011050">
    <property type="entry name" value="Pectin_lyase_fold/virulence"/>
</dbReference>
<comment type="subcellular location">
    <subcellularLocation>
        <location evidence="1">Secreted</location>
    </subcellularLocation>
</comment>
<keyword evidence="4 10" id="KW-0732">Signal</keyword>
<dbReference type="InterPro" id="IPR000743">
    <property type="entry name" value="Glyco_hydro_28"/>
</dbReference>
<evidence type="ECO:0000256" key="2">
    <source>
        <dbReference type="ARBA" id="ARBA00008834"/>
    </source>
</evidence>
<evidence type="ECO:0000256" key="8">
    <source>
        <dbReference type="ARBA" id="ARBA00023316"/>
    </source>
</evidence>
<evidence type="ECO:0000256" key="1">
    <source>
        <dbReference type="ARBA" id="ARBA00004613"/>
    </source>
</evidence>
<dbReference type="PANTHER" id="PTHR31736">
    <property type="match status" value="1"/>
</dbReference>
<keyword evidence="5 9" id="KW-0378">Hydrolase</keyword>
<keyword evidence="7 9" id="KW-0326">Glycosidase</keyword>
<dbReference type="SUPFAM" id="SSF51126">
    <property type="entry name" value="Pectin lyase-like"/>
    <property type="match status" value="1"/>
</dbReference>
<gene>
    <name evidence="11" type="ORF">J3R30DRAFT_121550</name>
</gene>
<sequence>MDTSSMKPLLLNVLGFTLLFSQIDIAFSGAVRRTGKTCTVSASINGSDDAPAILEAFRLCGTNGLIQLHEPLYHIESVMSTTGLSNVEIDLMGTMLWGTNLTYWVSSGIPLGYLNATTAWALGGDQIVFTGHDVGTLDGNGQLWYNLADGVSNYPGRPINLLVTNATDSLFTGIRFVQSQYWTMAVKDSEDIVLQGIYVNSTSNNSVPARNTDGVDTFFSNKITFKNWTVVNGDDCIALKANSTNILIQDSVFHGALGVAIGSIGQYDGVFEMIQNVTAERILAIGSRYAGYIKTWTGVPQGFPPNGGGGGVGFATNITFKDFILQKVTDNVALITQCTSFEGATGDCDTSLFQLSNITWGPGIVGTIQTDTLAAMQCSGDAPCAGISLVGFNNVVTVGAREIKCSNIIDPVFDCTGSI</sequence>
<dbReference type="EMBL" id="JAOTPV010000001">
    <property type="protein sequence ID" value="KAJ4490685.1"/>
    <property type="molecule type" value="Genomic_DNA"/>
</dbReference>
<dbReference type="GO" id="GO:0005576">
    <property type="term" value="C:extracellular region"/>
    <property type="evidence" value="ECO:0007669"/>
    <property type="project" value="UniProtKB-SubCell"/>
</dbReference>
<evidence type="ECO:0000313" key="11">
    <source>
        <dbReference type="EMBL" id="KAJ4490685.1"/>
    </source>
</evidence>
<dbReference type="GO" id="GO:0005975">
    <property type="term" value="P:carbohydrate metabolic process"/>
    <property type="evidence" value="ECO:0007669"/>
    <property type="project" value="InterPro"/>
</dbReference>
<evidence type="ECO:0000256" key="7">
    <source>
        <dbReference type="ARBA" id="ARBA00023295"/>
    </source>
</evidence>
<dbReference type="Proteomes" id="UP001150266">
    <property type="component" value="Unassembled WGS sequence"/>
</dbReference>
<keyword evidence="12" id="KW-1185">Reference proteome</keyword>
<keyword evidence="8" id="KW-0961">Cell wall biogenesis/degradation</keyword>
<dbReference type="OrthoDB" id="187139at2759"/>
<dbReference type="Pfam" id="PF00295">
    <property type="entry name" value="Glyco_hydro_28"/>
    <property type="match status" value="1"/>
</dbReference>
<evidence type="ECO:0000256" key="5">
    <source>
        <dbReference type="ARBA" id="ARBA00022801"/>
    </source>
</evidence>
<organism evidence="11 12">
    <name type="scientific">Lentinula aciculospora</name>
    <dbReference type="NCBI Taxonomy" id="153920"/>
    <lineage>
        <taxon>Eukaryota</taxon>
        <taxon>Fungi</taxon>
        <taxon>Dikarya</taxon>
        <taxon>Basidiomycota</taxon>
        <taxon>Agaricomycotina</taxon>
        <taxon>Agaricomycetes</taxon>
        <taxon>Agaricomycetidae</taxon>
        <taxon>Agaricales</taxon>
        <taxon>Marasmiineae</taxon>
        <taxon>Omphalotaceae</taxon>
        <taxon>Lentinula</taxon>
    </lineage>
</organism>
<evidence type="ECO:0000313" key="12">
    <source>
        <dbReference type="Proteomes" id="UP001150266"/>
    </source>
</evidence>
<evidence type="ECO:0000256" key="4">
    <source>
        <dbReference type="ARBA" id="ARBA00022729"/>
    </source>
</evidence>
<keyword evidence="3" id="KW-0964">Secreted</keyword>
<dbReference type="AlphaFoldDB" id="A0A9W9AWG1"/>
<evidence type="ECO:0000256" key="10">
    <source>
        <dbReference type="SAM" id="SignalP"/>
    </source>
</evidence>
<evidence type="ECO:0000256" key="9">
    <source>
        <dbReference type="RuleBase" id="RU361169"/>
    </source>
</evidence>
<dbReference type="InterPro" id="IPR012334">
    <property type="entry name" value="Pectin_lyas_fold"/>
</dbReference>
<protein>
    <submittedName>
        <fullName evidence="11">Polygalacturonase</fullName>
    </submittedName>
</protein>